<keyword evidence="9" id="KW-1185">Reference proteome</keyword>
<keyword evidence="3" id="KW-0010">Activator</keyword>
<dbReference type="PANTHER" id="PTHR10328:SF3">
    <property type="entry name" value="PROTEIN MAX"/>
    <property type="match status" value="1"/>
</dbReference>
<dbReference type="Pfam" id="PF00010">
    <property type="entry name" value="HLH"/>
    <property type="match status" value="1"/>
</dbReference>
<keyword evidence="2" id="KW-0238">DNA-binding</keyword>
<sequence length="239" mass="25828">MTFPVQPNFTFLESLGGEGDCLAQTTAAQQQQMAAMAIDGRASASPYFLNGHALNNSMYGVNPLVVESSQIPATLAAASTGGAVGTEGRRRSPTNSTGRPSVASVDHAQRRATHNAIERARRESLNGQFQDLASAVPALIHVRRPSKATIVEKSLEYIRTFKEHLGNRDQYIKKLQLRNLSLHDEVNRLRSQLGLEPLAETSEIQGELEDPSALALESAEVSDDTKQPVQKAGSPLKTV</sequence>
<dbReference type="GO" id="GO:0090575">
    <property type="term" value="C:RNA polymerase II transcription regulator complex"/>
    <property type="evidence" value="ECO:0007669"/>
    <property type="project" value="TreeGrafter"/>
</dbReference>
<evidence type="ECO:0000313" key="9">
    <source>
        <dbReference type="Proteomes" id="UP001140094"/>
    </source>
</evidence>
<reference evidence="8" key="1">
    <citation type="submission" date="2022-07" db="EMBL/GenBank/DDBJ databases">
        <title>Phylogenomic reconstructions and comparative analyses of Kickxellomycotina fungi.</title>
        <authorList>
            <person name="Reynolds N.K."/>
            <person name="Stajich J.E."/>
            <person name="Barry K."/>
            <person name="Grigoriev I.V."/>
            <person name="Crous P."/>
            <person name="Smith M.E."/>
        </authorList>
    </citation>
    <scope>NUCLEOTIDE SEQUENCE</scope>
    <source>
        <strain evidence="8">NRRL 1565</strain>
    </source>
</reference>
<protein>
    <recommendedName>
        <fullName evidence="7">BHLH domain-containing protein</fullName>
    </recommendedName>
</protein>
<dbReference type="Proteomes" id="UP001140094">
    <property type="component" value="Unassembled WGS sequence"/>
</dbReference>
<evidence type="ECO:0000256" key="1">
    <source>
        <dbReference type="ARBA" id="ARBA00023015"/>
    </source>
</evidence>
<dbReference type="InterPro" id="IPR011598">
    <property type="entry name" value="bHLH_dom"/>
</dbReference>
<feature type="domain" description="BHLH" evidence="7">
    <location>
        <begin position="109"/>
        <end position="161"/>
    </location>
</feature>
<evidence type="ECO:0000256" key="5">
    <source>
        <dbReference type="ARBA" id="ARBA00023242"/>
    </source>
</evidence>
<evidence type="ECO:0000313" key="8">
    <source>
        <dbReference type="EMBL" id="KAJ2793457.1"/>
    </source>
</evidence>
<feature type="non-terminal residue" evidence="8">
    <location>
        <position position="239"/>
    </location>
</feature>
<dbReference type="Gene3D" id="4.10.280.10">
    <property type="entry name" value="Helix-loop-helix DNA-binding domain"/>
    <property type="match status" value="1"/>
</dbReference>
<dbReference type="GO" id="GO:0045944">
    <property type="term" value="P:positive regulation of transcription by RNA polymerase II"/>
    <property type="evidence" value="ECO:0007669"/>
    <property type="project" value="TreeGrafter"/>
</dbReference>
<name>A0A9W8HMP4_9FUNG</name>
<dbReference type="GO" id="GO:0003677">
    <property type="term" value="F:DNA binding"/>
    <property type="evidence" value="ECO:0007669"/>
    <property type="project" value="UniProtKB-KW"/>
</dbReference>
<dbReference type="SUPFAM" id="SSF47459">
    <property type="entry name" value="HLH, helix-loop-helix DNA-binding domain"/>
    <property type="match status" value="1"/>
</dbReference>
<organism evidence="8 9">
    <name type="scientific">Coemansia guatemalensis</name>
    <dbReference type="NCBI Taxonomy" id="2761395"/>
    <lineage>
        <taxon>Eukaryota</taxon>
        <taxon>Fungi</taxon>
        <taxon>Fungi incertae sedis</taxon>
        <taxon>Zoopagomycota</taxon>
        <taxon>Kickxellomycotina</taxon>
        <taxon>Kickxellomycetes</taxon>
        <taxon>Kickxellales</taxon>
        <taxon>Kickxellaceae</taxon>
        <taxon>Coemansia</taxon>
    </lineage>
</organism>
<dbReference type="GO" id="GO:0003700">
    <property type="term" value="F:DNA-binding transcription factor activity"/>
    <property type="evidence" value="ECO:0007669"/>
    <property type="project" value="TreeGrafter"/>
</dbReference>
<proteinExistence type="predicted"/>
<dbReference type="PANTHER" id="PTHR10328">
    <property type="entry name" value="PROTEIN MAX MYC-ASSOCIATED FACTOR X"/>
    <property type="match status" value="1"/>
</dbReference>
<comment type="caution">
    <text evidence="8">The sequence shown here is derived from an EMBL/GenBank/DDBJ whole genome shotgun (WGS) entry which is preliminary data.</text>
</comment>
<keyword evidence="5" id="KW-0539">Nucleus</keyword>
<evidence type="ECO:0000256" key="3">
    <source>
        <dbReference type="ARBA" id="ARBA00023159"/>
    </source>
</evidence>
<dbReference type="EMBL" id="JANBUO010002897">
    <property type="protein sequence ID" value="KAJ2793457.1"/>
    <property type="molecule type" value="Genomic_DNA"/>
</dbReference>
<dbReference type="GO" id="GO:0046983">
    <property type="term" value="F:protein dimerization activity"/>
    <property type="evidence" value="ECO:0007669"/>
    <property type="project" value="InterPro"/>
</dbReference>
<gene>
    <name evidence="8" type="ORF">H4R20_006535</name>
</gene>
<evidence type="ECO:0000256" key="4">
    <source>
        <dbReference type="ARBA" id="ARBA00023163"/>
    </source>
</evidence>
<evidence type="ECO:0000256" key="6">
    <source>
        <dbReference type="SAM" id="MobiDB-lite"/>
    </source>
</evidence>
<dbReference type="SMART" id="SM00353">
    <property type="entry name" value="HLH"/>
    <property type="match status" value="1"/>
</dbReference>
<evidence type="ECO:0000259" key="7">
    <source>
        <dbReference type="PROSITE" id="PS50888"/>
    </source>
</evidence>
<keyword evidence="4" id="KW-0804">Transcription</keyword>
<dbReference type="AlphaFoldDB" id="A0A9W8HMP4"/>
<accession>A0A9W8HMP4</accession>
<feature type="region of interest" description="Disordered" evidence="6">
    <location>
        <begin position="77"/>
        <end position="112"/>
    </location>
</feature>
<feature type="region of interest" description="Disordered" evidence="6">
    <location>
        <begin position="201"/>
        <end position="239"/>
    </location>
</feature>
<dbReference type="InterPro" id="IPR036638">
    <property type="entry name" value="HLH_DNA-bd_sf"/>
</dbReference>
<evidence type="ECO:0000256" key="2">
    <source>
        <dbReference type="ARBA" id="ARBA00023125"/>
    </source>
</evidence>
<dbReference type="OrthoDB" id="8964853at2759"/>
<keyword evidence="1" id="KW-0805">Transcription regulation</keyword>
<dbReference type="PROSITE" id="PS50888">
    <property type="entry name" value="BHLH"/>
    <property type="match status" value="1"/>
</dbReference>